<evidence type="ECO:0000256" key="4">
    <source>
        <dbReference type="ARBA" id="ARBA00022692"/>
    </source>
</evidence>
<dbReference type="HAMAP" id="MF_01464_B">
    <property type="entry name" value="SecF_B"/>
    <property type="match status" value="1"/>
</dbReference>
<dbReference type="Pfam" id="PF02355">
    <property type="entry name" value="SecD_SecF_C"/>
    <property type="match status" value="1"/>
</dbReference>
<keyword evidence="7 9" id="KW-0811">Translocation</keyword>
<dbReference type="InterPro" id="IPR048634">
    <property type="entry name" value="SecD_SecF_C"/>
</dbReference>
<dbReference type="SUPFAM" id="SSF82866">
    <property type="entry name" value="Multidrug efflux transporter AcrB transmembrane domain"/>
    <property type="match status" value="1"/>
</dbReference>
<keyword evidence="8 9" id="KW-0472">Membrane</keyword>
<evidence type="ECO:0000256" key="6">
    <source>
        <dbReference type="ARBA" id="ARBA00022989"/>
    </source>
</evidence>
<evidence type="ECO:0000259" key="10">
    <source>
        <dbReference type="Pfam" id="PF02355"/>
    </source>
</evidence>
<dbReference type="GO" id="GO:0043952">
    <property type="term" value="P:protein transport by the Sec complex"/>
    <property type="evidence" value="ECO:0007669"/>
    <property type="project" value="UniProtKB-UniRule"/>
</dbReference>
<feature type="transmembrane region" description="Helical" evidence="9">
    <location>
        <begin position="187"/>
        <end position="207"/>
    </location>
</feature>
<sequence length="299" mass="32541">MYIITHRRFFFWLTGLILAAAIGAIVFWGLPLGIDFTGGSMMQISYQDARPALADIEKQISAVHEGTVSVRTVGTNDVSIRARTMTPEEHEAILVAISADVPAIELSYTSVGPALGSQFANKALWAIFAVILVIVLYIAFAFRHVSRPVPSWGYGLTVVAMLAIDIIVPAGFFAAYAHFTGAEVDSLFVVALLALLGYCVNDIIVIFDRIREHLARNEKIGLRESFEETIGKSISETMTRSINTALTVVLALLALIYFGAEATRNFALIMLVGVVAGTFSSITRSAPLLIPIANWFNKK</sequence>
<feature type="transmembrane region" description="Helical" evidence="9">
    <location>
        <begin position="266"/>
        <end position="290"/>
    </location>
</feature>
<proteinExistence type="inferred from homology"/>
<evidence type="ECO:0000256" key="3">
    <source>
        <dbReference type="ARBA" id="ARBA00022475"/>
    </source>
</evidence>
<keyword evidence="6 9" id="KW-1133">Transmembrane helix</keyword>
<dbReference type="GO" id="GO:0006605">
    <property type="term" value="P:protein targeting"/>
    <property type="evidence" value="ECO:0007669"/>
    <property type="project" value="UniProtKB-UniRule"/>
</dbReference>
<evidence type="ECO:0000313" key="11">
    <source>
        <dbReference type="EMBL" id="OGG40863.1"/>
    </source>
</evidence>
<dbReference type="PANTHER" id="PTHR30081">
    <property type="entry name" value="PROTEIN-EXPORT MEMBRANE PROTEIN SEC"/>
    <property type="match status" value="1"/>
</dbReference>
<dbReference type="STRING" id="1798474.A2118_00525"/>
<dbReference type="GO" id="GO:0015450">
    <property type="term" value="F:protein-transporting ATPase activity"/>
    <property type="evidence" value="ECO:0007669"/>
    <property type="project" value="InterPro"/>
</dbReference>
<protein>
    <recommendedName>
        <fullName evidence="9">Protein-export membrane protein SecF</fullName>
    </recommendedName>
</protein>
<dbReference type="AlphaFoldDB" id="A0A1F6BVK8"/>
<dbReference type="InterPro" id="IPR005665">
    <property type="entry name" value="SecF_bac"/>
</dbReference>
<dbReference type="Pfam" id="PF07549">
    <property type="entry name" value="Sec_GG"/>
    <property type="match status" value="1"/>
</dbReference>
<keyword evidence="2 9" id="KW-0813">Transport</keyword>
<dbReference type="PANTHER" id="PTHR30081:SF8">
    <property type="entry name" value="PROTEIN TRANSLOCASE SUBUNIT SECF"/>
    <property type="match status" value="1"/>
</dbReference>
<dbReference type="Proteomes" id="UP000179014">
    <property type="component" value="Unassembled WGS sequence"/>
</dbReference>
<organism evidence="11 12">
    <name type="scientific">Candidatus Kaiserbacteria bacterium GWA2_50_9</name>
    <dbReference type="NCBI Taxonomy" id="1798474"/>
    <lineage>
        <taxon>Bacteria</taxon>
        <taxon>Candidatus Kaiseribacteriota</taxon>
    </lineage>
</organism>
<feature type="transmembrane region" description="Helical" evidence="9">
    <location>
        <begin position="123"/>
        <end position="142"/>
    </location>
</feature>
<keyword evidence="5 9" id="KW-0653">Protein transport</keyword>
<feature type="transmembrane region" description="Helical" evidence="9">
    <location>
        <begin position="154"/>
        <end position="175"/>
    </location>
</feature>
<evidence type="ECO:0000256" key="9">
    <source>
        <dbReference type="HAMAP-Rule" id="MF_01464"/>
    </source>
</evidence>
<evidence type="ECO:0000256" key="1">
    <source>
        <dbReference type="ARBA" id="ARBA00004651"/>
    </source>
</evidence>
<comment type="caution">
    <text evidence="11">The sequence shown here is derived from an EMBL/GenBank/DDBJ whole genome shotgun (WGS) entry which is preliminary data.</text>
</comment>
<comment type="subcellular location">
    <subcellularLocation>
        <location evidence="1 9">Cell membrane</location>
        <topology evidence="1 9">Multi-pass membrane protein</topology>
    </subcellularLocation>
</comment>
<evidence type="ECO:0000313" key="12">
    <source>
        <dbReference type="Proteomes" id="UP000179014"/>
    </source>
</evidence>
<dbReference type="EMBL" id="MFKN01000024">
    <property type="protein sequence ID" value="OGG40863.1"/>
    <property type="molecule type" value="Genomic_DNA"/>
</dbReference>
<comment type="similarity">
    <text evidence="9">Belongs to the SecD/SecF family. SecF subfamily.</text>
</comment>
<accession>A0A1F6BVK8</accession>
<keyword evidence="4 9" id="KW-0812">Transmembrane</keyword>
<feature type="transmembrane region" description="Helical" evidence="9">
    <location>
        <begin position="9"/>
        <end position="30"/>
    </location>
</feature>
<dbReference type="InterPro" id="IPR022813">
    <property type="entry name" value="SecD/SecF_arch_bac"/>
</dbReference>
<reference evidence="11 12" key="1">
    <citation type="journal article" date="2016" name="Nat. Commun.">
        <title>Thousands of microbial genomes shed light on interconnected biogeochemical processes in an aquifer system.</title>
        <authorList>
            <person name="Anantharaman K."/>
            <person name="Brown C.T."/>
            <person name="Hug L.A."/>
            <person name="Sharon I."/>
            <person name="Castelle C.J."/>
            <person name="Probst A.J."/>
            <person name="Thomas B.C."/>
            <person name="Singh A."/>
            <person name="Wilkins M.J."/>
            <person name="Karaoz U."/>
            <person name="Brodie E.L."/>
            <person name="Williams K.H."/>
            <person name="Hubbard S.S."/>
            <person name="Banfield J.F."/>
        </authorList>
    </citation>
    <scope>NUCLEOTIDE SEQUENCE [LARGE SCALE GENOMIC DNA]</scope>
</reference>
<dbReference type="GO" id="GO:0005886">
    <property type="term" value="C:plasma membrane"/>
    <property type="evidence" value="ECO:0007669"/>
    <property type="project" value="UniProtKB-SubCell"/>
</dbReference>
<feature type="transmembrane region" description="Helical" evidence="9">
    <location>
        <begin position="242"/>
        <end position="260"/>
    </location>
</feature>
<name>A0A1F6BVK8_9BACT</name>
<comment type="function">
    <text evidence="9">Part of the Sec protein translocase complex. Interacts with the SecYEG preprotein conducting channel. SecDF uses the proton motive force (PMF) to complete protein translocation after the ATP-dependent function of SecA.</text>
</comment>
<gene>
    <name evidence="9" type="primary">secF</name>
    <name evidence="11" type="ORF">A2118_00525</name>
</gene>
<keyword evidence="3 9" id="KW-1003">Cell membrane</keyword>
<dbReference type="Gene3D" id="1.20.1640.10">
    <property type="entry name" value="Multidrug efflux transporter AcrB transmembrane domain"/>
    <property type="match status" value="1"/>
</dbReference>
<feature type="domain" description="Protein export membrane protein SecD/SecF C-terminal" evidence="10">
    <location>
        <begin position="105"/>
        <end position="292"/>
    </location>
</feature>
<dbReference type="GO" id="GO:0065002">
    <property type="term" value="P:intracellular protein transmembrane transport"/>
    <property type="evidence" value="ECO:0007669"/>
    <property type="project" value="UniProtKB-UniRule"/>
</dbReference>
<dbReference type="InterPro" id="IPR022646">
    <property type="entry name" value="SecD/SecF_CS"/>
</dbReference>
<dbReference type="NCBIfam" id="TIGR00966">
    <property type="entry name" value="transloc_SecF"/>
    <property type="match status" value="1"/>
</dbReference>
<evidence type="ECO:0000256" key="8">
    <source>
        <dbReference type="ARBA" id="ARBA00023136"/>
    </source>
</evidence>
<dbReference type="PRINTS" id="PR01755">
    <property type="entry name" value="SECFTRNLCASE"/>
</dbReference>
<comment type="subunit">
    <text evidence="9">Forms a complex with SecD. Part of the essential Sec protein translocation apparatus which comprises SecA, SecYEG and auxiliary proteins SecDF. Other proteins may also be involved.</text>
</comment>
<evidence type="ECO:0000256" key="7">
    <source>
        <dbReference type="ARBA" id="ARBA00023010"/>
    </source>
</evidence>
<evidence type="ECO:0000256" key="5">
    <source>
        <dbReference type="ARBA" id="ARBA00022927"/>
    </source>
</evidence>
<evidence type="ECO:0000256" key="2">
    <source>
        <dbReference type="ARBA" id="ARBA00022448"/>
    </source>
</evidence>
<dbReference type="InterPro" id="IPR022645">
    <property type="entry name" value="SecD/SecF_bac"/>
</dbReference>